<dbReference type="Gene3D" id="3.30.300.130">
    <property type="entry name" value="Fe-S cluster assembly (FSCA)"/>
    <property type="match status" value="1"/>
</dbReference>
<dbReference type="Proteomes" id="UP000037179">
    <property type="component" value="Unassembled WGS sequence"/>
</dbReference>
<dbReference type="GO" id="GO:0051536">
    <property type="term" value="F:iron-sulfur cluster binding"/>
    <property type="evidence" value="ECO:0007669"/>
    <property type="project" value="UniProtKB-UniRule"/>
</dbReference>
<evidence type="ECO:0000256" key="4">
    <source>
        <dbReference type="ARBA" id="ARBA00023004"/>
    </source>
</evidence>
<evidence type="ECO:0000313" key="9">
    <source>
        <dbReference type="EMBL" id="GAP32380.1"/>
    </source>
</evidence>
<dbReference type="GO" id="GO:0046872">
    <property type="term" value="F:metal ion binding"/>
    <property type="evidence" value="ECO:0007669"/>
    <property type="project" value="UniProtKB-KW"/>
</dbReference>
<dbReference type="InterPro" id="IPR033756">
    <property type="entry name" value="YlxH/NBP35"/>
</dbReference>
<dbReference type="PANTHER" id="PTHR42961">
    <property type="entry name" value="IRON-SULFUR PROTEIN NUBPL"/>
    <property type="match status" value="1"/>
</dbReference>
<feature type="region of interest" description="Disordered" evidence="7">
    <location>
        <begin position="343"/>
        <end position="378"/>
    </location>
</feature>
<comment type="function">
    <text evidence="6">Binds and transfers iron-sulfur (Fe-S) clusters to target apoproteins. Can hydrolyze ATP.</text>
</comment>
<reference evidence="9 10" key="2">
    <citation type="journal article" date="2016" name="Genome Announc.">
        <title>Draft Genome Sequence of Erythromycin- and Oxytetracycline-Sensitive Nocardia seriolae Strain U-1 (NBRC 110359).</title>
        <authorList>
            <person name="Imajoh M."/>
            <person name="Sukeda M."/>
            <person name="Shimizu M."/>
            <person name="Yamane J."/>
            <person name="Ohnishi K."/>
            <person name="Oshima S."/>
        </authorList>
    </citation>
    <scope>NUCLEOTIDE SEQUENCE [LARGE SCALE GENOMIC DNA]</scope>
    <source>
        <strain evidence="9 10">U-1</strain>
    </source>
</reference>
<protein>
    <recommendedName>
        <fullName evidence="6">Iron-sulfur cluster carrier protein</fullName>
    </recommendedName>
</protein>
<dbReference type="GO" id="GO:0016887">
    <property type="term" value="F:ATP hydrolysis activity"/>
    <property type="evidence" value="ECO:0007669"/>
    <property type="project" value="UniProtKB-UniRule"/>
</dbReference>
<evidence type="ECO:0000313" key="10">
    <source>
        <dbReference type="Proteomes" id="UP000037179"/>
    </source>
</evidence>
<dbReference type="CDD" id="cd02037">
    <property type="entry name" value="Mrp_NBP35"/>
    <property type="match status" value="1"/>
</dbReference>
<evidence type="ECO:0000256" key="5">
    <source>
        <dbReference type="ARBA" id="ARBA00023014"/>
    </source>
</evidence>
<dbReference type="InterPro" id="IPR002744">
    <property type="entry name" value="MIP18-like"/>
</dbReference>
<proteinExistence type="inferred from homology"/>
<accession>A0ABC9Z4C8</accession>
<reference evidence="10" key="1">
    <citation type="submission" date="2015-07" db="EMBL/GenBank/DDBJ databases">
        <title>Nocardia seriolae U-1 whole genome shotgun sequence.</title>
        <authorList>
            <person name="Imajoh M."/>
            <person name="Fukumoto Y."/>
            <person name="Sukeda M."/>
            <person name="Yamane J."/>
            <person name="Yamasaki K."/>
            <person name="Shimizu M."/>
            <person name="Ohnishi K."/>
            <person name="Oshima S."/>
        </authorList>
    </citation>
    <scope>NUCLEOTIDE SEQUENCE [LARGE SCALE GENOMIC DNA]</scope>
    <source>
        <strain evidence="10">U-1</strain>
    </source>
</reference>
<evidence type="ECO:0000256" key="6">
    <source>
        <dbReference type="HAMAP-Rule" id="MF_02040"/>
    </source>
</evidence>
<dbReference type="HAMAP" id="MF_02040">
    <property type="entry name" value="Mrp_NBP35"/>
    <property type="match status" value="1"/>
</dbReference>
<dbReference type="Gene3D" id="3.40.50.300">
    <property type="entry name" value="P-loop containing nucleotide triphosphate hydrolases"/>
    <property type="match status" value="1"/>
</dbReference>
<dbReference type="InterPro" id="IPR044304">
    <property type="entry name" value="NUBPL-like"/>
</dbReference>
<keyword evidence="4 6" id="KW-0408">Iron</keyword>
<dbReference type="GO" id="GO:0005524">
    <property type="term" value="F:ATP binding"/>
    <property type="evidence" value="ECO:0007669"/>
    <property type="project" value="UniProtKB-UniRule"/>
</dbReference>
<dbReference type="SUPFAM" id="SSF117916">
    <property type="entry name" value="Fe-S cluster assembly (FSCA) domain-like"/>
    <property type="match status" value="1"/>
</dbReference>
<evidence type="ECO:0000259" key="8">
    <source>
        <dbReference type="Pfam" id="PF01883"/>
    </source>
</evidence>
<evidence type="ECO:0000256" key="2">
    <source>
        <dbReference type="ARBA" id="ARBA00022741"/>
    </source>
</evidence>
<dbReference type="AlphaFoldDB" id="A0ABC9Z4C8"/>
<comment type="similarity">
    <text evidence="6">Belongs to the Mrp/NBP35 ATP-binding proteins family.</text>
</comment>
<keyword evidence="6" id="KW-0378">Hydrolase</keyword>
<evidence type="ECO:0000256" key="1">
    <source>
        <dbReference type="ARBA" id="ARBA00022723"/>
    </source>
</evidence>
<dbReference type="InterPro" id="IPR019591">
    <property type="entry name" value="Mrp/NBP35_ATP-bd"/>
</dbReference>
<dbReference type="SUPFAM" id="SSF52540">
    <property type="entry name" value="P-loop containing nucleoside triphosphate hydrolases"/>
    <property type="match status" value="1"/>
</dbReference>
<feature type="compositionally biased region" description="Low complexity" evidence="7">
    <location>
        <begin position="366"/>
        <end position="378"/>
    </location>
</feature>
<keyword evidence="3 6" id="KW-0067">ATP-binding</keyword>
<dbReference type="InterPro" id="IPR034904">
    <property type="entry name" value="FSCA_dom_sf"/>
</dbReference>
<comment type="caution">
    <text evidence="9">The sequence shown here is derived from an EMBL/GenBank/DDBJ whole genome shotgun (WGS) entry which is preliminary data.</text>
</comment>
<sequence length="378" mass="39520">MVDPEIHRPLAELGMLDRVDADRSGQVVIRALLTTAGCPMQAELRSAIETAARSVPGVWAVEVVFTAMAQSQRTQLARSLRDPGGGVRGTGSSTCVFAVASGKGGVGKSAVTANLAAAFAAQGRTVGILDADVWGYSMPQLFGVRRPPVALNGMMMPIQTHGVRLMSTGFFVQDEEPVVWRGPMLHKALEQFLDDVYWGNLDILFIDLPPGTGDITLSLVELVPNSALILVSTPQLAAHTVAARAARMAKDARVEVAGVVENMSAAVCGGCGDTTPVFGSGGGARLAQLLDVPLLGEIPLDLALRKSGDNGVPVVISDPHAPSAHAIQQIAARLPVTRPSIIGRSLPLHPGPVSQPHIRDEDRSNAGRSSVGSRVGRG</sequence>
<keyword evidence="2 6" id="KW-0547">Nucleotide-binding</keyword>
<dbReference type="EMBL" id="BBYQ01000155">
    <property type="protein sequence ID" value="GAP32380.1"/>
    <property type="molecule type" value="Genomic_DNA"/>
</dbReference>
<gene>
    <name evidence="9" type="ORF">NSK11_contig00155-0012</name>
</gene>
<keyword evidence="1 6" id="KW-0479">Metal-binding</keyword>
<dbReference type="FunFam" id="3.40.50.300:FF:001119">
    <property type="entry name" value="Iron-sulfur cluster carrier protein"/>
    <property type="match status" value="1"/>
</dbReference>
<keyword evidence="10" id="KW-1185">Reference proteome</keyword>
<evidence type="ECO:0000256" key="7">
    <source>
        <dbReference type="SAM" id="MobiDB-lite"/>
    </source>
</evidence>
<name>A0ABC9Z4C8_9NOCA</name>
<feature type="domain" description="MIP18 family-like" evidence="8">
    <location>
        <begin position="2"/>
        <end position="63"/>
    </location>
</feature>
<organism evidence="9 10">
    <name type="scientific">Nocardia seriolae</name>
    <dbReference type="NCBI Taxonomy" id="37332"/>
    <lineage>
        <taxon>Bacteria</taxon>
        <taxon>Bacillati</taxon>
        <taxon>Actinomycetota</taxon>
        <taxon>Actinomycetes</taxon>
        <taxon>Mycobacteriales</taxon>
        <taxon>Nocardiaceae</taxon>
        <taxon>Nocardia</taxon>
    </lineage>
</organism>
<dbReference type="PANTHER" id="PTHR42961:SF2">
    <property type="entry name" value="IRON-SULFUR PROTEIN NUBPL"/>
    <property type="match status" value="1"/>
</dbReference>
<dbReference type="InterPro" id="IPR027417">
    <property type="entry name" value="P-loop_NTPase"/>
</dbReference>
<comment type="subunit">
    <text evidence="6">Homodimer.</text>
</comment>
<dbReference type="Pfam" id="PF10609">
    <property type="entry name" value="ParA"/>
    <property type="match status" value="1"/>
</dbReference>
<keyword evidence="5 6" id="KW-0411">Iron-sulfur</keyword>
<evidence type="ECO:0000256" key="3">
    <source>
        <dbReference type="ARBA" id="ARBA00022840"/>
    </source>
</evidence>
<feature type="binding site" evidence="6">
    <location>
        <begin position="102"/>
        <end position="109"/>
    </location>
    <ligand>
        <name>ATP</name>
        <dbReference type="ChEBI" id="CHEBI:30616"/>
    </ligand>
</feature>
<dbReference type="Pfam" id="PF01883">
    <property type="entry name" value="FeS_assembly_P"/>
    <property type="match status" value="1"/>
</dbReference>